<feature type="compositionally biased region" description="Basic and acidic residues" evidence="1">
    <location>
        <begin position="1"/>
        <end position="18"/>
    </location>
</feature>
<feature type="region of interest" description="Disordered" evidence="1">
    <location>
        <begin position="1"/>
        <end position="29"/>
    </location>
</feature>
<feature type="region of interest" description="Disordered" evidence="1">
    <location>
        <begin position="47"/>
        <end position="118"/>
    </location>
</feature>
<dbReference type="EMBL" id="QBLH01003504">
    <property type="protein sequence ID" value="TGZ37865.1"/>
    <property type="molecule type" value="Genomic_DNA"/>
</dbReference>
<reference evidence="2 3" key="1">
    <citation type="journal article" date="2019" name="Philos. Trans. R. Soc. Lond., B, Biol. Sci.">
        <title>Ant behaviour and brain gene expression of defending hosts depend on the ecological success of the intruding social parasite.</title>
        <authorList>
            <person name="Kaur R."/>
            <person name="Stoldt M."/>
            <person name="Jongepier E."/>
            <person name="Feldmeyer B."/>
            <person name="Menzel F."/>
            <person name="Bornberg-Bauer E."/>
            <person name="Foitzik S."/>
        </authorList>
    </citation>
    <scope>NUCLEOTIDE SEQUENCE [LARGE SCALE GENOMIC DNA]</scope>
    <source>
        <tissue evidence="2">Whole body</tissue>
    </source>
</reference>
<evidence type="ECO:0000313" key="2">
    <source>
        <dbReference type="EMBL" id="TGZ37865.1"/>
    </source>
</evidence>
<feature type="region of interest" description="Disordered" evidence="1">
    <location>
        <begin position="302"/>
        <end position="335"/>
    </location>
</feature>
<dbReference type="Proteomes" id="UP000310200">
    <property type="component" value="Unassembled WGS sequence"/>
</dbReference>
<sequence length="360" mass="41117">MRREWRDGEAEREKERQRERKRGKDGKQNLLRAQFFTRLSRFTDRVDFKSARTSSMNRDSPNRASVTSVSRPSLEPSGVCRRRSRSLRSLSNARQCYPSSSLHPREEERATQPTLVTPGNVIFSRVPLTLGAHRPSSPSPPPSRAPIVRRRLRDTPPGRVSRADVLATRHRQGPDTSDRPDYRGANVARSPCPLNFKRRVVGRTIGFLTAEGHTFRYDTSESETPQGGKGEVKMEERSAEQREQINGTTGEKERESERARKREIRDDSQRGMIFARGRIRGSWRLGRWTAKRIRAPVYTRRGFGATPIGSRESESSLGEEKRATDHQRGHELSRGSARLSINREFAIAERQIDFSVCRAI</sequence>
<feature type="compositionally biased region" description="Basic and acidic residues" evidence="1">
    <location>
        <begin position="311"/>
        <end position="333"/>
    </location>
</feature>
<evidence type="ECO:0000313" key="3">
    <source>
        <dbReference type="Proteomes" id="UP000310200"/>
    </source>
</evidence>
<comment type="caution">
    <text evidence="2">The sequence shown here is derived from an EMBL/GenBank/DDBJ whole genome shotgun (WGS) entry which is preliminary data.</text>
</comment>
<feature type="compositionally biased region" description="Polar residues" evidence="1">
    <location>
        <begin position="92"/>
        <end position="102"/>
    </location>
</feature>
<feature type="compositionally biased region" description="Polar residues" evidence="1">
    <location>
        <begin position="51"/>
        <end position="71"/>
    </location>
</feature>
<feature type="compositionally biased region" description="Basic and acidic residues" evidence="1">
    <location>
        <begin position="230"/>
        <end position="243"/>
    </location>
</feature>
<evidence type="ECO:0000256" key="1">
    <source>
        <dbReference type="SAM" id="MobiDB-lite"/>
    </source>
</evidence>
<dbReference type="AlphaFoldDB" id="A0A4S2JNU1"/>
<feature type="compositionally biased region" description="Basic and acidic residues" evidence="1">
    <location>
        <begin position="250"/>
        <end position="264"/>
    </location>
</feature>
<organism evidence="2 3">
    <name type="scientific">Temnothorax longispinosus</name>
    <dbReference type="NCBI Taxonomy" id="300112"/>
    <lineage>
        <taxon>Eukaryota</taxon>
        <taxon>Metazoa</taxon>
        <taxon>Ecdysozoa</taxon>
        <taxon>Arthropoda</taxon>
        <taxon>Hexapoda</taxon>
        <taxon>Insecta</taxon>
        <taxon>Pterygota</taxon>
        <taxon>Neoptera</taxon>
        <taxon>Endopterygota</taxon>
        <taxon>Hymenoptera</taxon>
        <taxon>Apocrita</taxon>
        <taxon>Aculeata</taxon>
        <taxon>Formicoidea</taxon>
        <taxon>Formicidae</taxon>
        <taxon>Myrmicinae</taxon>
        <taxon>Temnothorax</taxon>
    </lineage>
</organism>
<feature type="region of interest" description="Disordered" evidence="1">
    <location>
        <begin position="216"/>
        <end position="264"/>
    </location>
</feature>
<name>A0A4S2JNU1_9HYME</name>
<proteinExistence type="predicted"/>
<accession>A0A4S2JNU1</accession>
<gene>
    <name evidence="2" type="ORF">DBV15_02176</name>
</gene>
<keyword evidence="3" id="KW-1185">Reference proteome</keyword>
<feature type="region of interest" description="Disordered" evidence="1">
    <location>
        <begin position="130"/>
        <end position="190"/>
    </location>
</feature>
<protein>
    <submittedName>
        <fullName evidence="2">Uncharacterized protein</fullName>
    </submittedName>
</protein>
<feature type="compositionally biased region" description="Basic and acidic residues" evidence="1">
    <location>
        <begin position="172"/>
        <end position="182"/>
    </location>
</feature>